<dbReference type="SUPFAM" id="SSF53335">
    <property type="entry name" value="S-adenosyl-L-methionine-dependent methyltransferases"/>
    <property type="match status" value="1"/>
</dbReference>
<reference evidence="5" key="1">
    <citation type="submission" date="2023-09" db="UniProtKB">
        <authorList>
            <consortium name="Ensembl"/>
        </authorList>
    </citation>
    <scope>IDENTIFICATION</scope>
</reference>
<evidence type="ECO:0000256" key="3">
    <source>
        <dbReference type="ARBA" id="ARBA00022691"/>
    </source>
</evidence>
<dbReference type="GO" id="GO:0008757">
    <property type="term" value="F:S-adenosylmethionine-dependent methyltransferase activity"/>
    <property type="evidence" value="ECO:0007669"/>
    <property type="project" value="TreeGrafter"/>
</dbReference>
<evidence type="ECO:0000256" key="1">
    <source>
        <dbReference type="ARBA" id="ARBA00022603"/>
    </source>
</evidence>
<dbReference type="AlphaFoldDB" id="A0A8C0ZZR1"/>
<name>A0A8C0ZZR1_CASCN</name>
<proteinExistence type="inferred from homology"/>
<dbReference type="GO" id="GO:0008171">
    <property type="term" value="F:O-methyltransferase activity"/>
    <property type="evidence" value="ECO:0007669"/>
    <property type="project" value="InterPro"/>
</dbReference>
<protein>
    <recommendedName>
        <fullName evidence="6">Catechol O-methyltransferase domain-containing protein 1</fullName>
    </recommendedName>
</protein>
<keyword evidence="3" id="KW-0949">S-adenosyl-L-methionine</keyword>
<comment type="similarity">
    <text evidence="4">Belongs to the class I-like SAM-binding methyltransferase superfamily. Cation-dependent O-methyltransferase family.</text>
</comment>
<accession>A0A8C0ZZR1</accession>
<keyword evidence="2" id="KW-0808">Transferase</keyword>
<sequence>MTQPVPRLSVPAALALGSAALGAAFATGLFLGEHGRAAAAAPGGREGAGQSLRARAGGRGSAQVAWLRLTLGASEPQVLPNTLSPAGRRFRRHQRLLPPEDNPLWQYLLSRSMREHPALRSLRLLTLEQPEGDSMMTCEQAQLLANLARLIKAKKALDLGTFTGYSAVALALALPPTGRVVTCEVDAGLPEVGRPLWRQAEVEHKIDLRLKPALETLDELLAAGEAGTFDVAVVDADKENCAAYYERCLQLLRAGGVLAVLRVLWRGEVLQAQQGNAAAECVRNLNERIRKDTRVYISLLPLGDGLTLAFKI</sequence>
<evidence type="ECO:0008006" key="6">
    <source>
        <dbReference type="Google" id="ProtNLM"/>
    </source>
</evidence>
<evidence type="ECO:0000256" key="4">
    <source>
        <dbReference type="ARBA" id="ARBA00023453"/>
    </source>
</evidence>
<dbReference type="PANTHER" id="PTHR10509:SF93">
    <property type="entry name" value="CATECHOL O-METHYLTRANSFERASE DOMAIN-CONTAINING PROTEIN 1"/>
    <property type="match status" value="1"/>
</dbReference>
<evidence type="ECO:0000256" key="2">
    <source>
        <dbReference type="ARBA" id="ARBA00022679"/>
    </source>
</evidence>
<organism evidence="5">
    <name type="scientific">Castor canadensis</name>
    <name type="common">American beaver</name>
    <dbReference type="NCBI Taxonomy" id="51338"/>
    <lineage>
        <taxon>Eukaryota</taxon>
        <taxon>Metazoa</taxon>
        <taxon>Chordata</taxon>
        <taxon>Craniata</taxon>
        <taxon>Vertebrata</taxon>
        <taxon>Euteleostomi</taxon>
        <taxon>Mammalia</taxon>
        <taxon>Eutheria</taxon>
        <taxon>Euarchontoglires</taxon>
        <taxon>Glires</taxon>
        <taxon>Rodentia</taxon>
        <taxon>Castorimorpha</taxon>
        <taxon>Castoridae</taxon>
        <taxon>Castor</taxon>
    </lineage>
</organism>
<dbReference type="Pfam" id="PF01596">
    <property type="entry name" value="Methyltransf_3"/>
    <property type="match status" value="1"/>
</dbReference>
<dbReference type="Gene3D" id="3.40.50.150">
    <property type="entry name" value="Vaccinia Virus protein VP39"/>
    <property type="match status" value="1"/>
</dbReference>
<dbReference type="InterPro" id="IPR002935">
    <property type="entry name" value="SAM_O-MeTrfase"/>
</dbReference>
<dbReference type="InterPro" id="IPR029063">
    <property type="entry name" value="SAM-dependent_MTases_sf"/>
</dbReference>
<keyword evidence="1" id="KW-0489">Methyltransferase</keyword>
<dbReference type="PROSITE" id="PS51682">
    <property type="entry name" value="SAM_OMT_I"/>
    <property type="match status" value="1"/>
</dbReference>
<dbReference type="CDD" id="cd02440">
    <property type="entry name" value="AdoMet_MTases"/>
    <property type="match status" value="1"/>
</dbReference>
<dbReference type="Ensembl" id="ENSCCNT00000040140.1">
    <property type="protein sequence ID" value="ENSCCNP00000031946.1"/>
    <property type="gene ID" value="ENSCCNG00000030360.1"/>
</dbReference>
<dbReference type="PANTHER" id="PTHR10509">
    <property type="entry name" value="O-METHYLTRANSFERASE-RELATED"/>
    <property type="match status" value="1"/>
</dbReference>
<gene>
    <name evidence="5" type="primary">Comtd1</name>
</gene>
<dbReference type="InterPro" id="IPR050362">
    <property type="entry name" value="Cation-dep_OMT"/>
</dbReference>
<evidence type="ECO:0000313" key="5">
    <source>
        <dbReference type="Ensembl" id="ENSCCNP00000031946.1"/>
    </source>
</evidence>
<dbReference type="GO" id="GO:0032259">
    <property type="term" value="P:methylation"/>
    <property type="evidence" value="ECO:0007669"/>
    <property type="project" value="UniProtKB-KW"/>
</dbReference>